<sequence length="289" mass="32470">MSRHLLRASSMMKTHCFSQRFFNSVSPLVPVQLPSQMETHLWYILPNEVKNASLLSQYLELLSPCEKENVLGMRGDELRKRALLARALVRTTIARYQINSQVSPRSLKFTKNTYGKPEIGIDVEEKQRTIKNDILSFARRYFSHEEVDFLAAVPNAEVQRQEFLKLWTLKEAYVKALGRGFSGAPFKTFTMRYQDATRGTCDLSGNLNSEASEIVVDSSEEPSNSAGNWQFSLLELAGSHYASICMENSSTADGRGKQPMKLTVWKTIPLVEDECVSGTDAVIRIGGSS</sequence>
<dbReference type="InterPro" id="IPR050559">
    <property type="entry name" value="P-Pant_transferase_sf"/>
</dbReference>
<dbReference type="InterPro" id="IPR008278">
    <property type="entry name" value="4-PPantetheinyl_Trfase_dom"/>
</dbReference>
<dbReference type="Proteomes" id="UP000823749">
    <property type="component" value="Chromosome 3"/>
</dbReference>
<evidence type="ECO:0000259" key="3">
    <source>
        <dbReference type="Pfam" id="PF01648"/>
    </source>
</evidence>
<dbReference type="Gene3D" id="3.90.470.20">
    <property type="entry name" value="4'-phosphopantetheinyl transferase domain"/>
    <property type="match status" value="2"/>
</dbReference>
<dbReference type="PANTHER" id="PTHR12215">
    <property type="entry name" value="PHOSPHOPANTETHEINE TRANSFERASE"/>
    <property type="match status" value="1"/>
</dbReference>
<evidence type="ECO:0000256" key="1">
    <source>
        <dbReference type="ARBA" id="ARBA00013172"/>
    </source>
</evidence>
<dbReference type="AlphaFoldDB" id="A0AAV6KV53"/>
<accession>A0AAV6KV53</accession>
<feature type="domain" description="4'-phosphopantetheinyl transferase" evidence="3">
    <location>
        <begin position="119"/>
        <end position="209"/>
    </location>
</feature>
<dbReference type="EC" id="2.7.8.7" evidence="1"/>
<keyword evidence="5" id="KW-1185">Reference proteome</keyword>
<protein>
    <recommendedName>
        <fullName evidence="1">holo-[acyl-carrier-protein] synthase</fullName>
        <ecNumber evidence="1">2.7.8.7</ecNumber>
    </recommendedName>
</protein>
<dbReference type="PANTHER" id="PTHR12215:SF15">
    <property type="entry name" value="4'-PHOSPHOPANTETHEINYL TRANSFERASE SUPERFAMILY-RELATED"/>
    <property type="match status" value="1"/>
</dbReference>
<dbReference type="GO" id="GO:0000287">
    <property type="term" value="F:magnesium ion binding"/>
    <property type="evidence" value="ECO:0007669"/>
    <property type="project" value="InterPro"/>
</dbReference>
<gene>
    <name evidence="4" type="ORF">RHGRI_006967</name>
</gene>
<organism evidence="4 5">
    <name type="scientific">Rhododendron griersonianum</name>
    <dbReference type="NCBI Taxonomy" id="479676"/>
    <lineage>
        <taxon>Eukaryota</taxon>
        <taxon>Viridiplantae</taxon>
        <taxon>Streptophyta</taxon>
        <taxon>Embryophyta</taxon>
        <taxon>Tracheophyta</taxon>
        <taxon>Spermatophyta</taxon>
        <taxon>Magnoliopsida</taxon>
        <taxon>eudicotyledons</taxon>
        <taxon>Gunneridae</taxon>
        <taxon>Pentapetalae</taxon>
        <taxon>asterids</taxon>
        <taxon>Ericales</taxon>
        <taxon>Ericaceae</taxon>
        <taxon>Ericoideae</taxon>
        <taxon>Rhodoreae</taxon>
        <taxon>Rhododendron</taxon>
    </lineage>
</organism>
<dbReference type="GO" id="GO:0005829">
    <property type="term" value="C:cytosol"/>
    <property type="evidence" value="ECO:0007669"/>
    <property type="project" value="TreeGrafter"/>
</dbReference>
<evidence type="ECO:0000256" key="2">
    <source>
        <dbReference type="ARBA" id="ARBA00022679"/>
    </source>
</evidence>
<name>A0AAV6KV53_9ERIC</name>
<evidence type="ECO:0000313" key="4">
    <source>
        <dbReference type="EMBL" id="KAG5556543.1"/>
    </source>
</evidence>
<dbReference type="SUPFAM" id="SSF56214">
    <property type="entry name" value="4'-phosphopantetheinyl transferase"/>
    <property type="match status" value="2"/>
</dbReference>
<dbReference type="InterPro" id="IPR037143">
    <property type="entry name" value="4-PPantetheinyl_Trfase_dom_sf"/>
</dbReference>
<keyword evidence="2" id="KW-0808">Transferase</keyword>
<dbReference type="Pfam" id="PF01648">
    <property type="entry name" value="ACPS"/>
    <property type="match status" value="1"/>
</dbReference>
<comment type="caution">
    <text evidence="4">The sequence shown here is derived from an EMBL/GenBank/DDBJ whole genome shotgun (WGS) entry which is preliminary data.</text>
</comment>
<dbReference type="FunFam" id="3.90.470.20:FF:000011">
    <property type="entry name" value="Os08g0243100 protein"/>
    <property type="match status" value="1"/>
</dbReference>
<dbReference type="GO" id="GO:0008897">
    <property type="term" value="F:holo-[acyl-carrier-protein] synthase activity"/>
    <property type="evidence" value="ECO:0007669"/>
    <property type="project" value="UniProtKB-EC"/>
</dbReference>
<evidence type="ECO:0000313" key="5">
    <source>
        <dbReference type="Proteomes" id="UP000823749"/>
    </source>
</evidence>
<dbReference type="GO" id="GO:0019878">
    <property type="term" value="P:lysine biosynthetic process via aminoadipic acid"/>
    <property type="evidence" value="ECO:0007669"/>
    <property type="project" value="TreeGrafter"/>
</dbReference>
<dbReference type="EMBL" id="JACTNZ010000003">
    <property type="protein sequence ID" value="KAG5556543.1"/>
    <property type="molecule type" value="Genomic_DNA"/>
</dbReference>
<reference evidence="4" key="1">
    <citation type="submission" date="2020-08" db="EMBL/GenBank/DDBJ databases">
        <title>Plant Genome Project.</title>
        <authorList>
            <person name="Zhang R.-G."/>
        </authorList>
    </citation>
    <scope>NUCLEOTIDE SEQUENCE</scope>
    <source>
        <strain evidence="4">WSP0</strain>
        <tissue evidence="4">Leaf</tissue>
    </source>
</reference>
<proteinExistence type="predicted"/>